<name>A0A6A4HA87_9AGAR</name>
<reference evidence="2" key="1">
    <citation type="journal article" date="2019" name="Environ. Microbiol.">
        <title>Fungal ecological strategies reflected in gene transcription - a case study of two litter decomposers.</title>
        <authorList>
            <person name="Barbi F."/>
            <person name="Kohler A."/>
            <person name="Barry K."/>
            <person name="Baskaran P."/>
            <person name="Daum C."/>
            <person name="Fauchery L."/>
            <person name="Ihrmark K."/>
            <person name="Kuo A."/>
            <person name="LaButti K."/>
            <person name="Lipzen A."/>
            <person name="Morin E."/>
            <person name="Grigoriev I.V."/>
            <person name="Henrissat B."/>
            <person name="Lindahl B."/>
            <person name="Martin F."/>
        </authorList>
    </citation>
    <scope>NUCLEOTIDE SEQUENCE</scope>
    <source>
        <strain evidence="2">JB14</strain>
    </source>
</reference>
<dbReference type="OrthoDB" id="269384at2759"/>
<accession>A0A6A4HA87</accession>
<evidence type="ECO:0000313" key="2">
    <source>
        <dbReference type="EMBL" id="KAE9394623.1"/>
    </source>
</evidence>
<evidence type="ECO:0000313" key="3">
    <source>
        <dbReference type="Proteomes" id="UP000799118"/>
    </source>
</evidence>
<keyword evidence="3" id="KW-1185">Reference proteome</keyword>
<sequence length="124" mass="13599">MKHSLERVVDIAQQVGKFDESLKLWGVDALGKVQTAGIATASKILFELEEAKFLFAEDSSFRSDNAVSGFQEMWLEVQPEEDEGTGGESAAIDEQSGAYDSADESRDGLYLEARVCVHQLTLPL</sequence>
<dbReference type="EMBL" id="ML769546">
    <property type="protein sequence ID" value="KAE9394623.1"/>
    <property type="molecule type" value="Genomic_DNA"/>
</dbReference>
<dbReference type="AlphaFoldDB" id="A0A6A4HA87"/>
<gene>
    <name evidence="2" type="ORF">BT96DRAFT_943000</name>
</gene>
<proteinExistence type="predicted"/>
<dbReference type="Proteomes" id="UP000799118">
    <property type="component" value="Unassembled WGS sequence"/>
</dbReference>
<feature type="region of interest" description="Disordered" evidence="1">
    <location>
        <begin position="77"/>
        <end position="104"/>
    </location>
</feature>
<protein>
    <submittedName>
        <fullName evidence="2">Uncharacterized protein</fullName>
    </submittedName>
</protein>
<organism evidence="2 3">
    <name type="scientific">Gymnopus androsaceus JB14</name>
    <dbReference type="NCBI Taxonomy" id="1447944"/>
    <lineage>
        <taxon>Eukaryota</taxon>
        <taxon>Fungi</taxon>
        <taxon>Dikarya</taxon>
        <taxon>Basidiomycota</taxon>
        <taxon>Agaricomycotina</taxon>
        <taxon>Agaricomycetes</taxon>
        <taxon>Agaricomycetidae</taxon>
        <taxon>Agaricales</taxon>
        <taxon>Marasmiineae</taxon>
        <taxon>Omphalotaceae</taxon>
        <taxon>Gymnopus</taxon>
    </lineage>
</organism>
<evidence type="ECO:0000256" key="1">
    <source>
        <dbReference type="SAM" id="MobiDB-lite"/>
    </source>
</evidence>